<evidence type="ECO:0000313" key="3">
    <source>
        <dbReference type="Proteomes" id="UP000192521"/>
    </source>
</evidence>
<proteinExistence type="predicted"/>
<dbReference type="Proteomes" id="UP000192521">
    <property type="component" value="Unassembled WGS sequence"/>
</dbReference>
<dbReference type="EMBL" id="DACSUM010000008">
    <property type="protein sequence ID" value="HAT3581086.1"/>
    <property type="molecule type" value="Genomic_DNA"/>
</dbReference>
<gene>
    <name evidence="2" type="ORF">B2M27_00930</name>
    <name evidence="1" type="ORF">I8531_001363</name>
</gene>
<organism evidence="1 4">
    <name type="scientific">Kluyvera intermedia</name>
    <name type="common">Enterobacter intermedius</name>
    <dbReference type="NCBI Taxonomy" id="61648"/>
    <lineage>
        <taxon>Bacteria</taxon>
        <taxon>Pseudomonadati</taxon>
        <taxon>Pseudomonadota</taxon>
        <taxon>Gammaproteobacteria</taxon>
        <taxon>Enterobacterales</taxon>
        <taxon>Enterobacteriaceae</taxon>
        <taxon>Kluyvera</taxon>
    </lineage>
</organism>
<dbReference type="RefSeq" id="WP_047372529.1">
    <property type="nucleotide sequence ID" value="NZ_CABMNU010000005.1"/>
</dbReference>
<protein>
    <submittedName>
        <fullName evidence="1">Uncharacterized protein</fullName>
    </submittedName>
</protein>
<keyword evidence="3" id="KW-1185">Reference proteome</keyword>
<evidence type="ECO:0000313" key="2">
    <source>
        <dbReference type="EMBL" id="ORJ52282.1"/>
    </source>
</evidence>
<sequence>MAFIWTDKKLGFLRKSAGILTTRQIAEKLDTNITVVRNMAYRLNLHLRVPKYNEKDLEQVQALYDSPENLSLKEIATKTGLTLSTLHYILYVKSNHALYNKTEYVLFDTEDAVQYRVPKDVLDLESSSLDNIASENDVREIYLMDGTCFSARNIKQEVVISRTRA</sequence>
<reference evidence="1" key="2">
    <citation type="journal article" date="2018" name="Genome Biol.">
        <title>SKESA: strategic k-mer extension for scrupulous assemblies.</title>
        <authorList>
            <person name="Souvorov A."/>
            <person name="Agarwala R."/>
            <person name="Lipman D.J."/>
        </authorList>
    </citation>
    <scope>NUCLEOTIDE SEQUENCE</scope>
    <source>
        <strain evidence="1">CAVp300</strain>
    </source>
</reference>
<reference evidence="1" key="3">
    <citation type="submission" date="2020-10" db="EMBL/GenBank/DDBJ databases">
        <authorList>
            <consortium name="NCBI Pathogen Detection Project"/>
        </authorList>
    </citation>
    <scope>NUCLEOTIDE SEQUENCE</scope>
    <source>
        <strain evidence="1">CAVp300</strain>
    </source>
</reference>
<dbReference type="AlphaFoldDB" id="A0A9P3T6K1"/>
<evidence type="ECO:0000313" key="1">
    <source>
        <dbReference type="EMBL" id="HAT3581086.1"/>
    </source>
</evidence>
<accession>A0A9P3T6K1</accession>
<dbReference type="EMBL" id="MWPR01000001">
    <property type="protein sequence ID" value="ORJ52282.1"/>
    <property type="molecule type" value="Genomic_DNA"/>
</dbReference>
<dbReference type="OrthoDB" id="6591363at2"/>
<name>A0A9P3T6K1_KLUIN</name>
<reference evidence="2 3" key="1">
    <citation type="submission" date="2017-02" db="EMBL/GenBank/DDBJ databases">
        <title>Draft genome sequence of a Kluyvera intermedia isolate from a patient with a pancreatic abscess.</title>
        <authorList>
            <person name="Thele R."/>
        </authorList>
    </citation>
    <scope>NUCLEOTIDE SEQUENCE [LARGE SCALE GENOMIC DNA]</scope>
    <source>
        <strain evidence="2 3">FOSA7093</strain>
    </source>
</reference>
<dbReference type="Proteomes" id="UP000867740">
    <property type="component" value="Unassembled WGS sequence"/>
</dbReference>
<comment type="caution">
    <text evidence="1">The sequence shown here is derived from an EMBL/GenBank/DDBJ whole genome shotgun (WGS) entry which is preliminary data.</text>
</comment>
<evidence type="ECO:0000313" key="4">
    <source>
        <dbReference type="Proteomes" id="UP000867740"/>
    </source>
</evidence>